<dbReference type="Proteomes" id="UP001595191">
    <property type="component" value="Unassembled WGS sequence"/>
</dbReference>
<reference evidence="1" key="1">
    <citation type="submission" date="2024-09" db="EMBL/GenBank/DDBJ databases">
        <authorList>
            <person name="Liu J."/>
        </authorList>
    </citation>
    <scope>NUCLEOTIDE SEQUENCE</scope>
    <source>
        <strain evidence="1">NBU2967</strain>
    </source>
</reference>
<protein>
    <submittedName>
        <fullName evidence="1">LysM peptidoglycan-binding domain-containing protein</fullName>
    </submittedName>
</protein>
<comment type="caution">
    <text evidence="1">The sequence shown here is derived from an EMBL/GenBank/DDBJ whole genome shotgun (WGS) entry which is preliminary data.</text>
</comment>
<sequence length="723" mass="82393">MNRFLKNTLILLMFVFMGCKATAQKFTSHAVKNGETLESIAKRYGVSQTTLLTYNKEIKKGQDLRANTILVIPVTSNTVRPSTNITGKTSDTIPAHEEPIGFTSHKVRRKETLFGIAKRYNITEDDIKRYNRVLYASQLEKKMVLRIPKFRRVKPGEEIIEEDFEVYTVAPKETRWSVAHKYGVTIDSMLVLNPDLSKTSDYLREGQELRMPRLPGSTIPDQETQLFVSYTVPAKMNFYRLEQEFGVKSEEIVRLNPEITEQGGLKEGMVIRIPQVKRDPGEINTDNYNFYEVKPKQTVFSLTRKLGVDYKDLLALNPDLQEGLKAGMVLKLPKDQTGDFEVRNSLVLDKINLLDSIDVANRPKLMFLLPFRLDRLNLSDREEVEEAIFKRTDVKLSLGLYSGALIALDSIAELGISVDVKTFDNQLDLVKTKEILLRESLTDVNAVIGPLDLASLKEVAVRAAQYQVPVIAPIPANSNISLNNVFFSYTSDALLRKKMIDYVAGEKTNQNIIIIADSVNAVVRDSLLSRFPEAKVAEVKEEEKNIGVNIDKLKLLLSKKTENWVFLETDNFRLASSVSSILNSFQNALLDPLDEEKISLRMFTTNRGKAFENDVISSAHLSNLNFTYPSVYREPQKNSFTERYTRRFGEFPDRYAVRGFDMTFDLLLKLAYKNNLMEVSKLIGETGYTGNKFSYEKDFASGYFNQSSYIMSYDEMRLKEVEN</sequence>
<keyword evidence="2" id="KW-1185">Reference proteome</keyword>
<organism evidence="1 2">
    <name type="scientific">Meishania litoralis</name>
    <dbReference type="NCBI Taxonomy" id="3434685"/>
    <lineage>
        <taxon>Bacteria</taxon>
        <taxon>Pseudomonadati</taxon>
        <taxon>Bacteroidota</taxon>
        <taxon>Flavobacteriia</taxon>
        <taxon>Flavobacteriales</taxon>
        <taxon>Flavobacteriaceae</taxon>
        <taxon>Meishania</taxon>
    </lineage>
</organism>
<gene>
    <name evidence="1" type="ORF">ACEZ3G_15480</name>
</gene>
<evidence type="ECO:0000313" key="2">
    <source>
        <dbReference type="Proteomes" id="UP001595191"/>
    </source>
</evidence>
<accession>A0ACC7LNR6</accession>
<dbReference type="EMBL" id="JBHFPV010000005">
    <property type="protein sequence ID" value="MFH6604886.1"/>
    <property type="molecule type" value="Genomic_DNA"/>
</dbReference>
<evidence type="ECO:0000313" key="1">
    <source>
        <dbReference type="EMBL" id="MFH6604886.1"/>
    </source>
</evidence>
<proteinExistence type="predicted"/>
<name>A0ACC7LNR6_9FLAO</name>